<evidence type="ECO:0000256" key="9">
    <source>
        <dbReference type="ARBA" id="ARBA00038276"/>
    </source>
</evidence>
<evidence type="ECO:0000256" key="5">
    <source>
        <dbReference type="ARBA" id="ARBA00022723"/>
    </source>
</evidence>
<keyword evidence="8" id="KW-0460">Magnesium</keyword>
<comment type="cofactor">
    <cofactor evidence="1">
        <name>Mg(2+)</name>
        <dbReference type="ChEBI" id="CHEBI:18420"/>
    </cofactor>
</comment>
<proteinExistence type="inferred from homology"/>
<accession>A0A6N8G0T0</accession>
<evidence type="ECO:0000256" key="7">
    <source>
        <dbReference type="ARBA" id="ARBA00022840"/>
    </source>
</evidence>
<comment type="caution">
    <text evidence="11">The sequence shown here is derived from an EMBL/GenBank/DDBJ whole genome shotgun (WGS) entry which is preliminary data.</text>
</comment>
<keyword evidence="7" id="KW-0067">ATP-binding</keyword>
<dbReference type="CDD" id="cd05403">
    <property type="entry name" value="NT_KNTase_like"/>
    <property type="match status" value="1"/>
</dbReference>
<evidence type="ECO:0000313" key="12">
    <source>
        <dbReference type="Proteomes" id="UP000441797"/>
    </source>
</evidence>
<dbReference type="RefSeq" id="WP_105219000.1">
    <property type="nucleotide sequence ID" value="NZ_CAWNSU010000025.1"/>
</dbReference>
<evidence type="ECO:0000256" key="3">
    <source>
        <dbReference type="ARBA" id="ARBA00022679"/>
    </source>
</evidence>
<dbReference type="InterPro" id="IPR002934">
    <property type="entry name" value="Polymerase_NTP_transf_dom"/>
</dbReference>
<reference evidence="11 12" key="1">
    <citation type="journal article" date="2019" name="Front. Microbiol.">
        <title>Genomic Features for Desiccation Tolerance and Sugar Biosynthesis in the Extremophile Gloeocapsopsis sp. UTEX B3054.</title>
        <authorList>
            <person name="Urrejola C."/>
            <person name="Alcorta J."/>
            <person name="Salas L."/>
            <person name="Vasquez M."/>
            <person name="Polz M.F."/>
            <person name="Vicuna R."/>
            <person name="Diez B."/>
        </authorList>
    </citation>
    <scope>NUCLEOTIDE SEQUENCE [LARGE SCALE GENOMIC DNA]</scope>
    <source>
        <strain evidence="11 12">1H9</strain>
    </source>
</reference>
<evidence type="ECO:0000313" key="11">
    <source>
        <dbReference type="EMBL" id="MUL38604.1"/>
    </source>
</evidence>
<evidence type="ECO:0000259" key="10">
    <source>
        <dbReference type="Pfam" id="PF01909"/>
    </source>
</evidence>
<protein>
    <submittedName>
        <fullName evidence="11">DNA polymerase subunit beta</fullName>
    </submittedName>
</protein>
<dbReference type="PANTHER" id="PTHR33571:SF12">
    <property type="entry name" value="BSL3053 PROTEIN"/>
    <property type="match status" value="1"/>
</dbReference>
<keyword evidence="3" id="KW-0808">Transferase</keyword>
<gene>
    <name evidence="11" type="ORF">BWI75_20330</name>
</gene>
<dbReference type="Gene3D" id="3.30.460.10">
    <property type="entry name" value="Beta Polymerase, domain 2"/>
    <property type="match status" value="1"/>
</dbReference>
<dbReference type="GO" id="GO:0016779">
    <property type="term" value="F:nucleotidyltransferase activity"/>
    <property type="evidence" value="ECO:0007669"/>
    <property type="project" value="UniProtKB-KW"/>
</dbReference>
<comment type="similarity">
    <text evidence="9">Belongs to the MntA antitoxin family.</text>
</comment>
<keyword evidence="5" id="KW-0479">Metal-binding</keyword>
<evidence type="ECO:0000256" key="1">
    <source>
        <dbReference type="ARBA" id="ARBA00001946"/>
    </source>
</evidence>
<dbReference type="EMBL" id="NAPY01000044">
    <property type="protein sequence ID" value="MUL38604.1"/>
    <property type="molecule type" value="Genomic_DNA"/>
</dbReference>
<name>A0A6N8G0T0_9CHRO</name>
<evidence type="ECO:0000256" key="2">
    <source>
        <dbReference type="ARBA" id="ARBA00022649"/>
    </source>
</evidence>
<keyword evidence="4" id="KW-0548">Nucleotidyltransferase</keyword>
<dbReference type="InterPro" id="IPR052038">
    <property type="entry name" value="Type-VII_TA_antitoxin"/>
</dbReference>
<dbReference type="Proteomes" id="UP000441797">
    <property type="component" value="Unassembled WGS sequence"/>
</dbReference>
<evidence type="ECO:0000256" key="4">
    <source>
        <dbReference type="ARBA" id="ARBA00022695"/>
    </source>
</evidence>
<organism evidence="11 12">
    <name type="scientific">Gloeocapsopsis dulcis AAB1 = 1H9</name>
    <dbReference type="NCBI Taxonomy" id="1433147"/>
    <lineage>
        <taxon>Bacteria</taxon>
        <taxon>Bacillati</taxon>
        <taxon>Cyanobacteriota</taxon>
        <taxon>Cyanophyceae</taxon>
        <taxon>Oscillatoriophycideae</taxon>
        <taxon>Chroococcales</taxon>
        <taxon>Chroococcaceae</taxon>
        <taxon>Gloeocapsopsis</taxon>
        <taxon>Gloeocapsopsis dulcis</taxon>
    </lineage>
</organism>
<dbReference type="GO" id="GO:0046872">
    <property type="term" value="F:metal ion binding"/>
    <property type="evidence" value="ECO:0007669"/>
    <property type="project" value="UniProtKB-KW"/>
</dbReference>
<dbReference type="OrthoDB" id="561385at2"/>
<dbReference type="AlphaFoldDB" id="A0A6N8G0T0"/>
<sequence>MNLEALLNQREKILQIASKHGASNIQIFGSVARQENTSDSDIDFLVELDTQRTLLDQIALIQDLEELLGCRVDVVESDCLHEAIRSQVLQEAIPL</sequence>
<dbReference type="GO" id="GO:0005524">
    <property type="term" value="F:ATP binding"/>
    <property type="evidence" value="ECO:0007669"/>
    <property type="project" value="UniProtKB-KW"/>
</dbReference>
<feature type="domain" description="Polymerase nucleotidyl transferase" evidence="10">
    <location>
        <begin position="12"/>
        <end position="93"/>
    </location>
</feature>
<keyword evidence="12" id="KW-1185">Reference proteome</keyword>
<dbReference type="SUPFAM" id="SSF81301">
    <property type="entry name" value="Nucleotidyltransferase"/>
    <property type="match status" value="1"/>
</dbReference>
<dbReference type="Pfam" id="PF01909">
    <property type="entry name" value="NTP_transf_2"/>
    <property type="match status" value="1"/>
</dbReference>
<evidence type="ECO:0000256" key="8">
    <source>
        <dbReference type="ARBA" id="ARBA00022842"/>
    </source>
</evidence>
<dbReference type="InterPro" id="IPR043519">
    <property type="entry name" value="NT_sf"/>
</dbReference>
<keyword evidence="6" id="KW-0547">Nucleotide-binding</keyword>
<dbReference type="PANTHER" id="PTHR33571">
    <property type="entry name" value="SSL8005 PROTEIN"/>
    <property type="match status" value="1"/>
</dbReference>
<evidence type="ECO:0000256" key="6">
    <source>
        <dbReference type="ARBA" id="ARBA00022741"/>
    </source>
</evidence>
<keyword evidence="2" id="KW-1277">Toxin-antitoxin system</keyword>